<evidence type="ECO:0000313" key="2">
    <source>
        <dbReference type="Proteomes" id="UP000184073"/>
    </source>
</evidence>
<dbReference type="GeneID" id="63729129"/>
<protein>
    <submittedName>
        <fullName evidence="1">Uncharacterized protein</fullName>
    </submittedName>
</protein>
<dbReference type="EMBL" id="KV878137">
    <property type="protein sequence ID" value="OJJ07358.1"/>
    <property type="molecule type" value="Genomic_DNA"/>
</dbReference>
<dbReference type="AlphaFoldDB" id="A0A1L9Q0Q8"/>
<dbReference type="RefSeq" id="XP_040673120.1">
    <property type="nucleotide sequence ID" value="XM_040813618.1"/>
</dbReference>
<evidence type="ECO:0000313" key="1">
    <source>
        <dbReference type="EMBL" id="OJJ07358.1"/>
    </source>
</evidence>
<dbReference type="Proteomes" id="UP000184073">
    <property type="component" value="Unassembled WGS sequence"/>
</dbReference>
<reference evidence="2" key="1">
    <citation type="journal article" date="2017" name="Genome Biol.">
        <title>Comparative genomics reveals high biological diversity and specific adaptations in the industrially and medically important fungal genus Aspergillus.</title>
        <authorList>
            <person name="de Vries R.P."/>
            <person name="Riley R."/>
            <person name="Wiebenga A."/>
            <person name="Aguilar-Osorio G."/>
            <person name="Amillis S."/>
            <person name="Uchima C.A."/>
            <person name="Anderluh G."/>
            <person name="Asadollahi M."/>
            <person name="Askin M."/>
            <person name="Barry K."/>
            <person name="Battaglia E."/>
            <person name="Bayram O."/>
            <person name="Benocci T."/>
            <person name="Braus-Stromeyer S.A."/>
            <person name="Caldana C."/>
            <person name="Canovas D."/>
            <person name="Cerqueira G.C."/>
            <person name="Chen F."/>
            <person name="Chen W."/>
            <person name="Choi C."/>
            <person name="Clum A."/>
            <person name="Dos Santos R.A."/>
            <person name="Damasio A.R."/>
            <person name="Diallinas G."/>
            <person name="Emri T."/>
            <person name="Fekete E."/>
            <person name="Flipphi M."/>
            <person name="Freyberg S."/>
            <person name="Gallo A."/>
            <person name="Gournas C."/>
            <person name="Habgood R."/>
            <person name="Hainaut M."/>
            <person name="Harispe M.L."/>
            <person name="Henrissat B."/>
            <person name="Hilden K.S."/>
            <person name="Hope R."/>
            <person name="Hossain A."/>
            <person name="Karabika E."/>
            <person name="Karaffa L."/>
            <person name="Karanyi Z."/>
            <person name="Krasevec N."/>
            <person name="Kuo A."/>
            <person name="Kusch H."/>
            <person name="LaButti K."/>
            <person name="Lagendijk E.L."/>
            <person name="Lapidus A."/>
            <person name="Levasseur A."/>
            <person name="Lindquist E."/>
            <person name="Lipzen A."/>
            <person name="Logrieco A.F."/>
            <person name="MacCabe A."/>
            <person name="Maekelae M.R."/>
            <person name="Malavazi I."/>
            <person name="Melin P."/>
            <person name="Meyer V."/>
            <person name="Mielnichuk N."/>
            <person name="Miskei M."/>
            <person name="Molnar A.P."/>
            <person name="Mule G."/>
            <person name="Ngan C.Y."/>
            <person name="Orejas M."/>
            <person name="Orosz E."/>
            <person name="Ouedraogo J.P."/>
            <person name="Overkamp K.M."/>
            <person name="Park H.-S."/>
            <person name="Perrone G."/>
            <person name="Piumi F."/>
            <person name="Punt P.J."/>
            <person name="Ram A.F."/>
            <person name="Ramon A."/>
            <person name="Rauscher S."/>
            <person name="Record E."/>
            <person name="Riano-Pachon D.M."/>
            <person name="Robert V."/>
            <person name="Roehrig J."/>
            <person name="Ruller R."/>
            <person name="Salamov A."/>
            <person name="Salih N.S."/>
            <person name="Samson R.A."/>
            <person name="Sandor E."/>
            <person name="Sanguinetti M."/>
            <person name="Schuetze T."/>
            <person name="Sepcic K."/>
            <person name="Shelest E."/>
            <person name="Sherlock G."/>
            <person name="Sophianopoulou V."/>
            <person name="Squina F.M."/>
            <person name="Sun H."/>
            <person name="Susca A."/>
            <person name="Todd R.B."/>
            <person name="Tsang A."/>
            <person name="Unkles S.E."/>
            <person name="van de Wiele N."/>
            <person name="van Rossen-Uffink D."/>
            <person name="Oliveira J.V."/>
            <person name="Vesth T.C."/>
            <person name="Visser J."/>
            <person name="Yu J.-H."/>
            <person name="Zhou M."/>
            <person name="Andersen M.R."/>
            <person name="Archer D.B."/>
            <person name="Baker S.E."/>
            <person name="Benoit I."/>
            <person name="Brakhage A.A."/>
            <person name="Braus G.H."/>
            <person name="Fischer R."/>
            <person name="Frisvad J.C."/>
            <person name="Goldman G.H."/>
            <person name="Houbraken J."/>
            <person name="Oakley B."/>
            <person name="Pocsi I."/>
            <person name="Scazzocchio C."/>
            <person name="Seiboth B."/>
            <person name="vanKuyk P.A."/>
            <person name="Wortman J."/>
            <person name="Dyer P.S."/>
            <person name="Grigoriev I.V."/>
        </authorList>
    </citation>
    <scope>NUCLEOTIDE SEQUENCE [LARGE SCALE GENOMIC DNA]</scope>
    <source>
        <strain evidence="2">CBS 583.65</strain>
    </source>
</reference>
<gene>
    <name evidence="1" type="ORF">ASPVEDRAFT_46700</name>
</gene>
<keyword evidence="2" id="KW-1185">Reference proteome</keyword>
<sequence length="61" mass="7108">MLPAVASAFPFSTPREQRERLRKYHTQQKEYAIPRAARAVFAESGAFIRGRDGLRRQWPPH</sequence>
<organism evidence="1 2">
    <name type="scientific">Aspergillus versicolor CBS 583.65</name>
    <dbReference type="NCBI Taxonomy" id="1036611"/>
    <lineage>
        <taxon>Eukaryota</taxon>
        <taxon>Fungi</taxon>
        <taxon>Dikarya</taxon>
        <taxon>Ascomycota</taxon>
        <taxon>Pezizomycotina</taxon>
        <taxon>Eurotiomycetes</taxon>
        <taxon>Eurotiomycetidae</taxon>
        <taxon>Eurotiales</taxon>
        <taxon>Aspergillaceae</taxon>
        <taxon>Aspergillus</taxon>
        <taxon>Aspergillus subgen. Nidulantes</taxon>
    </lineage>
</organism>
<name>A0A1L9Q0Q8_ASPVE</name>
<accession>A0A1L9Q0Q8</accession>
<dbReference type="VEuPathDB" id="FungiDB:ASPVEDRAFT_46700"/>
<proteinExistence type="predicted"/>